<sequence length="274" mass="31030">MNTTIGFQENHQVLDNNEVLASLERNLAMIEFNLDREVIWVNDNFARVLGYQSGEMVGMDHQNFCTIEEVNGSTYLELWRNLRRGRKFQEKIKRVGKFGQLLWLEATYIPVIGTKGEVKGVLKIATDITEREQHTNEMISKLKMAPTHLVELVLSNSNEKVLALETLKQQMKLIEETSKLIRNIASQTNLLAINAAIEAAHAGEKGRGFAVVAKEVKKLSVSADNAMKEVNINIENITEQVVNVYEITDELKDIVSRTKDDIDETLQSFARLSN</sequence>
<dbReference type="RefSeq" id="WP_095371416.1">
    <property type="nucleotide sequence ID" value="NZ_CANMJM010000009.1"/>
</dbReference>
<dbReference type="GO" id="GO:0016020">
    <property type="term" value="C:membrane"/>
    <property type="evidence" value="ECO:0007669"/>
    <property type="project" value="InterPro"/>
</dbReference>
<dbReference type="InterPro" id="IPR000700">
    <property type="entry name" value="PAS-assoc_C"/>
</dbReference>
<protein>
    <submittedName>
        <fullName evidence="6">Chemotaxis protein</fullName>
    </submittedName>
</protein>
<evidence type="ECO:0000259" key="3">
    <source>
        <dbReference type="PROSITE" id="PS50111"/>
    </source>
</evidence>
<dbReference type="PROSITE" id="PS50111">
    <property type="entry name" value="CHEMOTAXIS_TRANSDUC_2"/>
    <property type="match status" value="1"/>
</dbReference>
<keyword evidence="1 2" id="KW-0807">Transducer</keyword>
<dbReference type="PANTHER" id="PTHR32089:SF112">
    <property type="entry name" value="LYSOZYME-LIKE PROTEIN-RELATED"/>
    <property type="match status" value="1"/>
</dbReference>
<evidence type="ECO:0000256" key="1">
    <source>
        <dbReference type="ARBA" id="ARBA00023224"/>
    </source>
</evidence>
<name>A0A248TI07_9BACI</name>
<accession>A0A248TI07</accession>
<gene>
    <name evidence="6" type="ORF">CKF48_11320</name>
</gene>
<dbReference type="PANTHER" id="PTHR32089">
    <property type="entry name" value="METHYL-ACCEPTING CHEMOTAXIS PROTEIN MCPB"/>
    <property type="match status" value="1"/>
</dbReference>
<dbReference type="InterPro" id="IPR035965">
    <property type="entry name" value="PAS-like_dom_sf"/>
</dbReference>
<dbReference type="InterPro" id="IPR004089">
    <property type="entry name" value="MCPsignal_dom"/>
</dbReference>
<dbReference type="SUPFAM" id="SSF55785">
    <property type="entry name" value="PYP-like sensor domain (PAS domain)"/>
    <property type="match status" value="1"/>
</dbReference>
<dbReference type="OrthoDB" id="9765776at2"/>
<feature type="domain" description="PAC" evidence="5">
    <location>
        <begin position="86"/>
        <end position="140"/>
    </location>
</feature>
<evidence type="ECO:0000313" key="6">
    <source>
        <dbReference type="EMBL" id="ASV67847.1"/>
    </source>
</evidence>
<keyword evidence="7" id="KW-1185">Reference proteome</keyword>
<dbReference type="InterPro" id="IPR000014">
    <property type="entry name" value="PAS"/>
</dbReference>
<evidence type="ECO:0000313" key="7">
    <source>
        <dbReference type="Proteomes" id="UP000215137"/>
    </source>
</evidence>
<dbReference type="GeneID" id="97218336"/>
<feature type="domain" description="PAS" evidence="4">
    <location>
        <begin position="29"/>
        <end position="58"/>
    </location>
</feature>
<dbReference type="PROSITE" id="PS50113">
    <property type="entry name" value="PAC"/>
    <property type="match status" value="1"/>
</dbReference>
<organism evidence="6 7">
    <name type="scientific">Cytobacillus kochii</name>
    <dbReference type="NCBI Taxonomy" id="859143"/>
    <lineage>
        <taxon>Bacteria</taxon>
        <taxon>Bacillati</taxon>
        <taxon>Bacillota</taxon>
        <taxon>Bacilli</taxon>
        <taxon>Bacillales</taxon>
        <taxon>Bacillaceae</taxon>
        <taxon>Cytobacillus</taxon>
    </lineage>
</organism>
<dbReference type="KEGG" id="bko:CKF48_11320"/>
<evidence type="ECO:0000259" key="5">
    <source>
        <dbReference type="PROSITE" id="PS50113"/>
    </source>
</evidence>
<dbReference type="NCBIfam" id="TIGR00229">
    <property type="entry name" value="sensory_box"/>
    <property type="match status" value="1"/>
</dbReference>
<dbReference type="Gene3D" id="3.30.450.20">
    <property type="entry name" value="PAS domain"/>
    <property type="match status" value="1"/>
</dbReference>
<dbReference type="Pfam" id="PF00015">
    <property type="entry name" value="MCPsignal"/>
    <property type="match status" value="1"/>
</dbReference>
<dbReference type="EMBL" id="CP022983">
    <property type="protein sequence ID" value="ASV67847.1"/>
    <property type="molecule type" value="Genomic_DNA"/>
</dbReference>
<dbReference type="SUPFAM" id="SSF58104">
    <property type="entry name" value="Methyl-accepting chemotaxis protein (MCP) signaling domain"/>
    <property type="match status" value="1"/>
</dbReference>
<dbReference type="Pfam" id="PF13426">
    <property type="entry name" value="PAS_9"/>
    <property type="match status" value="1"/>
</dbReference>
<proteinExistence type="predicted"/>
<dbReference type="AlphaFoldDB" id="A0A248TI07"/>
<reference evidence="6 7" key="1">
    <citation type="submission" date="2017-08" db="EMBL/GenBank/DDBJ databases">
        <title>Complete Genome Sequence of Bacillus kochii Oregon-R-modENCODE STRAIN BDGP4, isolated from Drosophila melanogaster gut.</title>
        <authorList>
            <person name="Wan K.H."/>
            <person name="Yu C."/>
            <person name="Park S."/>
            <person name="Hammonds A.S."/>
            <person name="Booth B.W."/>
            <person name="Celniker S.E."/>
        </authorList>
    </citation>
    <scope>NUCLEOTIDE SEQUENCE [LARGE SCALE GENOMIC DNA]</scope>
    <source>
        <strain evidence="6 7">BDGP4</strain>
    </source>
</reference>
<evidence type="ECO:0000256" key="2">
    <source>
        <dbReference type="PROSITE-ProRule" id="PRU00284"/>
    </source>
</evidence>
<dbReference type="PROSITE" id="PS50112">
    <property type="entry name" value="PAS"/>
    <property type="match status" value="1"/>
</dbReference>
<feature type="domain" description="Methyl-accepting transducer" evidence="3">
    <location>
        <begin position="163"/>
        <end position="274"/>
    </location>
</feature>
<dbReference type="SMART" id="SM00283">
    <property type="entry name" value="MA"/>
    <property type="match status" value="1"/>
</dbReference>
<evidence type="ECO:0000259" key="4">
    <source>
        <dbReference type="PROSITE" id="PS50112"/>
    </source>
</evidence>
<dbReference type="CDD" id="cd00130">
    <property type="entry name" value="PAS"/>
    <property type="match status" value="1"/>
</dbReference>
<dbReference type="Proteomes" id="UP000215137">
    <property type="component" value="Chromosome"/>
</dbReference>
<dbReference type="Gene3D" id="6.10.250.3200">
    <property type="match status" value="1"/>
</dbReference>
<dbReference type="GO" id="GO:0007165">
    <property type="term" value="P:signal transduction"/>
    <property type="evidence" value="ECO:0007669"/>
    <property type="project" value="UniProtKB-KW"/>
</dbReference>